<keyword evidence="6 8" id="KW-0472">Membrane</keyword>
<keyword evidence="5 8" id="KW-1133">Transmembrane helix</keyword>
<dbReference type="RefSeq" id="WP_111213503.1">
    <property type="nucleotide sequence ID" value="NZ_POTY01000044.1"/>
</dbReference>
<comment type="caution">
    <text evidence="9">The sequence shown here is derived from an EMBL/GenBank/DDBJ whole genome shotgun (WGS) entry which is preliminary data.</text>
</comment>
<feature type="transmembrane region" description="Helical" evidence="8">
    <location>
        <begin position="135"/>
        <end position="167"/>
    </location>
</feature>
<evidence type="ECO:0000256" key="7">
    <source>
        <dbReference type="ARBA" id="ARBA00024033"/>
    </source>
</evidence>
<feature type="transmembrane region" description="Helical" evidence="8">
    <location>
        <begin position="299"/>
        <end position="322"/>
    </location>
</feature>
<evidence type="ECO:0000256" key="8">
    <source>
        <dbReference type="SAM" id="Phobius"/>
    </source>
</evidence>
<feature type="transmembrane region" description="Helical" evidence="8">
    <location>
        <begin position="179"/>
        <end position="200"/>
    </location>
</feature>
<keyword evidence="10" id="KW-1185">Reference proteome</keyword>
<evidence type="ECO:0000256" key="5">
    <source>
        <dbReference type="ARBA" id="ARBA00022989"/>
    </source>
</evidence>
<keyword evidence="2" id="KW-1003">Cell membrane</keyword>
<gene>
    <name evidence="9" type="ORF">C1I95_09950</name>
</gene>
<dbReference type="Proteomes" id="UP000248924">
    <property type="component" value="Unassembled WGS sequence"/>
</dbReference>
<protein>
    <recommendedName>
        <fullName evidence="11">Alpha-1,2-mannosyltransferase</fullName>
    </recommendedName>
</protein>
<evidence type="ECO:0000256" key="1">
    <source>
        <dbReference type="ARBA" id="ARBA00004651"/>
    </source>
</evidence>
<keyword evidence="4 8" id="KW-0812">Transmembrane</keyword>
<dbReference type="EMBL" id="POTY01000044">
    <property type="protein sequence ID" value="PZG20293.1"/>
    <property type="molecule type" value="Genomic_DNA"/>
</dbReference>
<feature type="transmembrane region" description="Helical" evidence="8">
    <location>
        <begin position="342"/>
        <end position="364"/>
    </location>
</feature>
<keyword evidence="3" id="KW-0808">Transferase</keyword>
<dbReference type="Pfam" id="PF09594">
    <property type="entry name" value="GT87"/>
    <property type="match status" value="1"/>
</dbReference>
<reference evidence="9 10" key="1">
    <citation type="submission" date="2018-01" db="EMBL/GenBank/DDBJ databases">
        <title>Draft genome sequence of Jishengella sp. NA12.</title>
        <authorList>
            <person name="Sahin N."/>
            <person name="Ay H."/>
            <person name="Saygin H."/>
        </authorList>
    </citation>
    <scope>NUCLEOTIDE SEQUENCE [LARGE SCALE GENOMIC DNA]</scope>
    <source>
        <strain evidence="9 10">NA12</strain>
    </source>
</reference>
<sequence>MTILSPAAGPRSDRRPGVALPAAALIVLPVLVAAAAVVVHRSTGRFWGDLAVYRAAAIAAAGGDGRLYDITHRGVDGIVLGFTYPPFAVLLLQPLAYVGASTGIGIWSLASVVALSAVVRASLRAAGAGTGAGAVLLGTVALLPVFPVAGHLQVGQVGLFLMLIVLLDLTGEPGSRWRGLGVGIAAGIKLTPLIFVGYLLCLRRWRAAGVALAGFAATVGLGFAWRPVDSVRFWGGGLFDTARVTGDPRTVLNQSLHGALARLGDTADVRAVWLPLAALTAVAGIVVAVRCVRAGDQFLGVLACATTGLLVSPVSWHHHWVWCVPALVLLVVRGRRAGDRGAVVAGALLWTGFVASAAWTLVGLRGADLHFRGVELLHTNLYVLVGFVALGWLALRPSGGRTGVDGTEGRVR</sequence>
<evidence type="ECO:0000256" key="2">
    <source>
        <dbReference type="ARBA" id="ARBA00022475"/>
    </source>
</evidence>
<feature type="transmembrane region" description="Helical" evidence="8">
    <location>
        <begin position="376"/>
        <end position="395"/>
    </location>
</feature>
<accession>A0A2W2ECP1</accession>
<evidence type="ECO:0000256" key="4">
    <source>
        <dbReference type="ARBA" id="ARBA00022692"/>
    </source>
</evidence>
<evidence type="ECO:0000256" key="3">
    <source>
        <dbReference type="ARBA" id="ARBA00022679"/>
    </source>
</evidence>
<evidence type="ECO:0000313" key="9">
    <source>
        <dbReference type="EMBL" id="PZG20293.1"/>
    </source>
</evidence>
<evidence type="ECO:0000256" key="6">
    <source>
        <dbReference type="ARBA" id="ARBA00023136"/>
    </source>
</evidence>
<comment type="similarity">
    <text evidence="7">Belongs to the glycosyltransferase 87 family.</text>
</comment>
<feature type="transmembrane region" description="Helical" evidence="8">
    <location>
        <begin position="104"/>
        <end position="123"/>
    </location>
</feature>
<organism evidence="9 10">
    <name type="scientific">Micromonospora craterilacus</name>
    <dbReference type="NCBI Taxonomy" id="1655439"/>
    <lineage>
        <taxon>Bacteria</taxon>
        <taxon>Bacillati</taxon>
        <taxon>Actinomycetota</taxon>
        <taxon>Actinomycetes</taxon>
        <taxon>Micromonosporales</taxon>
        <taxon>Micromonosporaceae</taxon>
        <taxon>Micromonospora</taxon>
    </lineage>
</organism>
<dbReference type="AlphaFoldDB" id="A0A2W2ECP1"/>
<name>A0A2W2ECP1_9ACTN</name>
<dbReference type="GO" id="GO:0005886">
    <property type="term" value="C:plasma membrane"/>
    <property type="evidence" value="ECO:0007669"/>
    <property type="project" value="UniProtKB-SubCell"/>
</dbReference>
<proteinExistence type="inferred from homology"/>
<comment type="subcellular location">
    <subcellularLocation>
        <location evidence="1">Cell membrane</location>
        <topology evidence="1">Multi-pass membrane protein</topology>
    </subcellularLocation>
</comment>
<dbReference type="OrthoDB" id="9774600at2"/>
<dbReference type="GO" id="GO:0016758">
    <property type="term" value="F:hexosyltransferase activity"/>
    <property type="evidence" value="ECO:0007669"/>
    <property type="project" value="InterPro"/>
</dbReference>
<dbReference type="InterPro" id="IPR018584">
    <property type="entry name" value="GT87"/>
</dbReference>
<feature type="transmembrane region" description="Helical" evidence="8">
    <location>
        <begin position="272"/>
        <end position="292"/>
    </location>
</feature>
<feature type="transmembrane region" description="Helical" evidence="8">
    <location>
        <begin position="20"/>
        <end position="39"/>
    </location>
</feature>
<evidence type="ECO:0000313" key="10">
    <source>
        <dbReference type="Proteomes" id="UP000248924"/>
    </source>
</evidence>
<feature type="transmembrane region" description="Helical" evidence="8">
    <location>
        <begin position="207"/>
        <end position="225"/>
    </location>
</feature>
<evidence type="ECO:0008006" key="11">
    <source>
        <dbReference type="Google" id="ProtNLM"/>
    </source>
</evidence>